<keyword evidence="4" id="KW-0677">Repeat</keyword>
<feature type="compositionally biased region" description="Acidic residues" evidence="9">
    <location>
        <begin position="1976"/>
        <end position="1993"/>
    </location>
</feature>
<evidence type="ECO:0000256" key="4">
    <source>
        <dbReference type="ARBA" id="ARBA00022737"/>
    </source>
</evidence>
<dbReference type="Pfam" id="PF25396">
    <property type="entry name" value="ZNFX1"/>
    <property type="match status" value="1"/>
</dbReference>
<dbReference type="InterPro" id="IPR046439">
    <property type="entry name" value="ZF_RZ_dom"/>
</dbReference>
<feature type="region of interest" description="Disordered" evidence="9">
    <location>
        <begin position="687"/>
        <end position="712"/>
    </location>
</feature>
<dbReference type="InterPro" id="IPR027417">
    <property type="entry name" value="P-loop_NTPase"/>
</dbReference>
<feature type="coiled-coil region" evidence="8">
    <location>
        <begin position="1496"/>
        <end position="1523"/>
    </location>
</feature>
<keyword evidence="6" id="KW-0862">Zinc</keyword>
<dbReference type="GeneID" id="110084807"/>
<evidence type="ECO:0000313" key="12">
    <source>
        <dbReference type="RefSeq" id="XP_072855563.1"/>
    </source>
</evidence>
<dbReference type="InterPro" id="IPR041679">
    <property type="entry name" value="DNA2/NAM7-like_C"/>
</dbReference>
<evidence type="ECO:0000256" key="2">
    <source>
        <dbReference type="ARBA" id="ARBA00022490"/>
    </source>
</evidence>
<feature type="compositionally biased region" description="Basic and acidic residues" evidence="9">
    <location>
        <begin position="1"/>
        <end position="13"/>
    </location>
</feature>
<dbReference type="CDD" id="cd18808">
    <property type="entry name" value="SF1_C_Upf1"/>
    <property type="match status" value="1"/>
</dbReference>
<feature type="domain" description="RZ-type" evidence="10">
    <location>
        <begin position="1690"/>
        <end position="1765"/>
    </location>
</feature>
<dbReference type="InterPro" id="IPR057373">
    <property type="entry name" value="ZNFX1"/>
</dbReference>
<keyword evidence="2" id="KW-0963">Cytoplasm</keyword>
<dbReference type="Proteomes" id="UP001652642">
    <property type="component" value="Chromosome 4"/>
</dbReference>
<sequence>MSGRKQGWDHQADGRGYSPGPPPGKAPRLLPEPGPSRKQEEDGGDGPLAGLEGLCLHPRPKEILAFFTAHDDELARVLGSPGLSPRKVYTVLRAVRHGLEGSVARQEVQAMLGSVLQPTFLLQSLLGFIANLESFSGEDRRVSPEVMGDTVAALHHLLEASPGHARTLLCYPLDLLWAAVRRLQSRGFQFTWIAQKQLQDTRGLLDRAFSSSSSSSLRGGLRGVHPESLASREDFRLIPVFPTPEDIFLEPMGRLKPNVLSGQYESEEAYLDTHFRLLREDLLRPLREGISSQFTLRSLFSDSQKPAEELQLYRNVQLVSVGTSPAGVTFLAKFHPSRSVMAAASSKRLLGGSLVCLISNDCGHVIFGTVAGAAWKERLPGAVWLDLQQSHARLMRHVCRTTFTMVESPAFFESYRHVLAGLQELQPGSVPFSQYLVRCSREVSRPSYLEVEGAALDVHALHSLKGNRATAAATAHAATVVAPASDASEDSCVQVEVPLVDLSAVSPLNAHLWTPRLFPHLDESQISALRMALSTEFALIQGPPGTGKTFIGLKLLEVLLDNQALWNQDRTPCLVVCYTNHALDQFLEGILEFLPSGVVRIGGRSKNEKVMTCSLKNWRKTYMPGLLRLRALRRQKESISYCTKVLELLRQGVLTERELEAEMAEDCLGISEGEMLQWLNICLPPEKGQPPRAERRNAARLRRKGGDAHNAQLSRCQKNEERFLDDDYYDEMDDEESASSGTPQGKFAYLVPEERQTRQVWLLNLLKEGDTMTHQEVAAIRDVRSLLQKDRWRLYRRWVAAYEEKLKAALVEKMKTYEKDAAQLDELRFQEDLAILRRKRVIGMTTTGAAKYRKLLQKVRPRIVIVEEAAEILEAHVLTSLSSSCQHLILIGDHQQLRPKPADYTLEKKYGLGISLFERMVNNQLPHVQLLYQHRMRPEISQLLVPCFYKELHDHQAVLEYENIKGVEKNVFFVQHGEEESHSAGTESYSNLHEATFLVSLASYLLKQGYSQSQITVLTPYHGQVMRIRTLLLQAEMEHVDAHAVDDFQGEENDIILLSLVRSNRQGRIGFLKDKNRLCVALSRAKKGFYCIGNLEVLSACSPLWKELAGLLKAKGLLGEELSLMCQNHPETKTAVKESHGFRQLPDGGCTLECQVRLECGHPCARHCHPTDRDHRQHLCKFPCARALCELSHPCPKKCWECCGPCKVEVPKVIPKCGHSQNLPCHESAATWICKEPCQQLLKCSHRCHLCCGEDCQAARCKETVEVTLSCSHVTRMECFRREMPLRCHEKCRQKLDCGHACRGSCFECVRGRLHTACQKKCARVLLCSHTCQGSCCENCPPCARRCPNRCCHSLCDRRCGELCFPCRQPCRWQCRHFQCTRRCSEICNRPRCDAPCQKILKCRHPCVGLCGEPCPPKCRVCHRDELAEIFFGNEDEPDARFVVLWDCRHVLEVGGLDRWMEGEPSLAAGAREVQQKVCPKCSTPIQDHPRYNNILKATRQRMEEIKQKVRGTEEELQVGRTQLVQRLSFVVPHASCSFDPGALARKIGNTASLQDLKDWENTVSFLLCLQRLKSQAATCTEERKECLMEEAERMESWLSRRREGQAFTRQQLRECRDEAKRLSYLANLFQRLSRWETSQAPSSPEAVAAVSEALRLLNGQRPFTEAEEALLWPALEALDRLLPASGPQLSEVERLSVVEAMRFGKGQWYQCPRGHLYTVGQCGRPMEESQCPECGATIGGHNHRLRPDNLSANPTQGARDRGREEGRQLTNIAQFMAPSDHLALAPATATVPPCEPGESPSYASDSCGEAGTSPCACPVCQTHAPPVSPTAGSCQLLGSEPEGTLEEEEEEEEEKEEEHEEVEEDEDEDKEEDDEEEEEEKNEEEEEEEEKEEEHEEVEEDEDEDKEEDDEEEEEEKNEEEEEEEGPVITPDTTWDHEEPTLSPGDTKAAATGETSNPGTPPLSGTAITGLADSSSEEDVPLLEGAGEELETPADNPSPGTLEGEPALPMEDSGSPGRENALIEEEALLSPSTAPAPGPGQPPRTKAPLRQSQRLQQKFSS</sequence>
<evidence type="ECO:0000256" key="1">
    <source>
        <dbReference type="ARBA" id="ARBA00004496"/>
    </source>
</evidence>
<feature type="region of interest" description="Disordered" evidence="9">
    <location>
        <begin position="1"/>
        <end position="51"/>
    </location>
</feature>
<keyword evidence="8" id="KW-0175">Coiled coil</keyword>
<name>A0ABM5GD39_9SAUR</name>
<evidence type="ECO:0000313" key="11">
    <source>
        <dbReference type="Proteomes" id="UP001652642"/>
    </source>
</evidence>
<evidence type="ECO:0000256" key="8">
    <source>
        <dbReference type="SAM" id="Coils"/>
    </source>
</evidence>
<keyword evidence="5" id="KW-0863">Zinc-finger</keyword>
<dbReference type="CDD" id="cd17936">
    <property type="entry name" value="EEXXEc_NFX1"/>
    <property type="match status" value="1"/>
</dbReference>
<gene>
    <name evidence="12" type="primary">LOC110084807</name>
</gene>
<dbReference type="PANTHER" id="PTHR10887:SF341">
    <property type="entry name" value="NFX1-TYPE ZINC FINGER-CONTAINING PROTEIN 1"/>
    <property type="match status" value="1"/>
</dbReference>
<accession>A0ABM5GD39</accession>
<evidence type="ECO:0000256" key="9">
    <source>
        <dbReference type="SAM" id="MobiDB-lite"/>
    </source>
</evidence>
<evidence type="ECO:0000256" key="5">
    <source>
        <dbReference type="ARBA" id="ARBA00022771"/>
    </source>
</evidence>
<dbReference type="InterPro" id="IPR000967">
    <property type="entry name" value="Znf_NFX1"/>
</dbReference>
<dbReference type="SUPFAM" id="SSF52540">
    <property type="entry name" value="P-loop containing nucleoside triphosphate hydrolases"/>
    <property type="match status" value="1"/>
</dbReference>
<dbReference type="PROSITE" id="PS51981">
    <property type="entry name" value="ZF_RZ"/>
    <property type="match status" value="1"/>
</dbReference>
<dbReference type="RefSeq" id="XP_072855563.1">
    <property type="nucleotide sequence ID" value="XM_072999462.1"/>
</dbReference>
<keyword evidence="7" id="KW-0391">Immunity</keyword>
<dbReference type="Pfam" id="PF13087">
    <property type="entry name" value="AAA_12"/>
    <property type="match status" value="1"/>
</dbReference>
<evidence type="ECO:0000259" key="10">
    <source>
        <dbReference type="PROSITE" id="PS51981"/>
    </source>
</evidence>
<feature type="compositionally biased region" description="Acidic residues" evidence="9">
    <location>
        <begin position="1844"/>
        <end position="1927"/>
    </location>
</feature>
<feature type="compositionally biased region" description="Polar residues" evidence="9">
    <location>
        <begin position="2051"/>
        <end position="2062"/>
    </location>
</feature>
<dbReference type="Pfam" id="PF13086">
    <property type="entry name" value="AAA_11"/>
    <property type="match status" value="1"/>
</dbReference>
<dbReference type="InterPro" id="IPR047187">
    <property type="entry name" value="SF1_C_Upf1"/>
</dbReference>
<comment type="subcellular location">
    <subcellularLocation>
        <location evidence="1">Cytoplasm</location>
    </subcellularLocation>
</comment>
<feature type="region of interest" description="Disordered" evidence="9">
    <location>
        <begin position="1746"/>
        <end position="1766"/>
    </location>
</feature>
<dbReference type="InterPro" id="IPR041677">
    <property type="entry name" value="DNA2/NAM7_AAA_11"/>
</dbReference>
<dbReference type="SMART" id="SM00438">
    <property type="entry name" value="ZnF_NFX"/>
    <property type="match status" value="5"/>
</dbReference>
<dbReference type="InterPro" id="IPR045055">
    <property type="entry name" value="DNA2/NAM7-like"/>
</dbReference>
<feature type="region of interest" description="Disordered" evidence="9">
    <location>
        <begin position="1827"/>
        <end position="2062"/>
    </location>
</feature>
<dbReference type="PANTHER" id="PTHR10887">
    <property type="entry name" value="DNA2/NAM7 HELICASE FAMILY"/>
    <property type="match status" value="1"/>
</dbReference>
<feature type="compositionally biased region" description="Pro residues" evidence="9">
    <location>
        <begin position="19"/>
        <end position="34"/>
    </location>
</feature>
<keyword evidence="11" id="KW-1185">Reference proteome</keyword>
<evidence type="ECO:0000256" key="3">
    <source>
        <dbReference type="ARBA" id="ARBA00022723"/>
    </source>
</evidence>
<evidence type="ECO:0000256" key="7">
    <source>
        <dbReference type="ARBA" id="ARBA00022859"/>
    </source>
</evidence>
<protein>
    <submittedName>
        <fullName evidence="12">NFX1-type zinc finger-containing protein 1-like</fullName>
    </submittedName>
</protein>
<dbReference type="Gene3D" id="3.40.50.300">
    <property type="entry name" value="P-loop containing nucleotide triphosphate hydrolases"/>
    <property type="match status" value="2"/>
</dbReference>
<evidence type="ECO:0000256" key="6">
    <source>
        <dbReference type="ARBA" id="ARBA00022833"/>
    </source>
</evidence>
<dbReference type="Pfam" id="PF20173">
    <property type="entry name" value="ZnF_RZ-type"/>
    <property type="match status" value="1"/>
</dbReference>
<feature type="region of interest" description="Disordered" evidence="9">
    <location>
        <begin position="1789"/>
        <end position="1809"/>
    </location>
</feature>
<proteinExistence type="predicted"/>
<keyword evidence="3" id="KW-0479">Metal-binding</keyword>
<reference evidence="12" key="1">
    <citation type="submission" date="2025-08" db="UniProtKB">
        <authorList>
            <consortium name="RefSeq"/>
        </authorList>
    </citation>
    <scope>IDENTIFICATION</scope>
</reference>
<organism evidence="11 12">
    <name type="scientific">Pogona vitticeps</name>
    <name type="common">central bearded dragon</name>
    <dbReference type="NCBI Taxonomy" id="103695"/>
    <lineage>
        <taxon>Eukaryota</taxon>
        <taxon>Metazoa</taxon>
        <taxon>Chordata</taxon>
        <taxon>Craniata</taxon>
        <taxon>Vertebrata</taxon>
        <taxon>Euteleostomi</taxon>
        <taxon>Lepidosauria</taxon>
        <taxon>Squamata</taxon>
        <taxon>Bifurcata</taxon>
        <taxon>Unidentata</taxon>
        <taxon>Episquamata</taxon>
        <taxon>Toxicofera</taxon>
        <taxon>Iguania</taxon>
        <taxon>Acrodonta</taxon>
        <taxon>Agamidae</taxon>
        <taxon>Amphibolurinae</taxon>
        <taxon>Pogona</taxon>
    </lineage>
</organism>